<keyword evidence="2 5" id="KW-0812">Transmembrane</keyword>
<feature type="transmembrane region" description="Helical" evidence="5">
    <location>
        <begin position="382"/>
        <end position="400"/>
    </location>
</feature>
<evidence type="ECO:0000256" key="2">
    <source>
        <dbReference type="ARBA" id="ARBA00022692"/>
    </source>
</evidence>
<organism evidence="7 8">
    <name type="scientific">Nguyenibacter vanlangensis</name>
    <dbReference type="NCBI Taxonomy" id="1216886"/>
    <lineage>
        <taxon>Bacteria</taxon>
        <taxon>Pseudomonadati</taxon>
        <taxon>Pseudomonadota</taxon>
        <taxon>Alphaproteobacteria</taxon>
        <taxon>Acetobacterales</taxon>
        <taxon>Acetobacteraceae</taxon>
        <taxon>Nguyenibacter</taxon>
    </lineage>
</organism>
<keyword evidence="3 5" id="KW-1133">Transmembrane helix</keyword>
<feature type="transmembrane region" description="Helical" evidence="5">
    <location>
        <begin position="289"/>
        <end position="307"/>
    </location>
</feature>
<dbReference type="Gene3D" id="1.20.1250.20">
    <property type="entry name" value="MFS general substrate transporter like domains"/>
    <property type="match status" value="2"/>
</dbReference>
<dbReference type="PANTHER" id="PTHR11662:SF399">
    <property type="entry name" value="FI19708P1-RELATED"/>
    <property type="match status" value="1"/>
</dbReference>
<dbReference type="CDD" id="cd17319">
    <property type="entry name" value="MFS_ExuT_GudP_like"/>
    <property type="match status" value="1"/>
</dbReference>
<reference evidence="7 8" key="1">
    <citation type="submission" date="2024-04" db="EMBL/GenBank/DDBJ databases">
        <title>Complete genome sequence of Nguyenibacter vanlangesis HBCM-1154, a strain capable of nitrogen fixation, IAA production, and phosphorus solubilization isolated from sugarcane soil.</title>
        <authorList>
            <person name="MY HANH P."/>
        </authorList>
    </citation>
    <scope>NUCLEOTIDE SEQUENCE [LARGE SCALE GENOMIC DNA]</scope>
    <source>
        <strain evidence="7 8">HBCM 1154</strain>
    </source>
</reference>
<dbReference type="Proteomes" id="UP001449795">
    <property type="component" value="Chromosome"/>
</dbReference>
<dbReference type="RefSeq" id="WP_342627868.1">
    <property type="nucleotide sequence ID" value="NZ_CP152276.1"/>
</dbReference>
<dbReference type="SUPFAM" id="SSF103473">
    <property type="entry name" value="MFS general substrate transporter"/>
    <property type="match status" value="1"/>
</dbReference>
<evidence type="ECO:0000256" key="1">
    <source>
        <dbReference type="ARBA" id="ARBA00004141"/>
    </source>
</evidence>
<proteinExistence type="predicted"/>
<evidence type="ECO:0000256" key="3">
    <source>
        <dbReference type="ARBA" id="ARBA00022989"/>
    </source>
</evidence>
<sequence>MTPSFPAAPPASRLLPPRLRRRRNATVALLMAAGCISYVDRAALSVGGTTIMADMHMSYTGMGWLLSVFAWAYLVCQIPAGLVADRLDARRLLGASLVLWSCAQIAFGLVGGIPGLFVCRAFLGLGEAPLFLAGTRALVRWFRPQERGGPIGLFNGSAALGPALAPPALVSVMLLWGWRGMSVAVGSVSLVLAAAWMLHYRDPADMRLSAADRQALAVPDHEPPAAPAAVLRDDLGVLLRQRATWVVAAGYVGVIYLTWLYATWMPAWLQTVHHLTAGRADMLSALPQFFGFAGCVSGGALSDHLAARGMRPLDASRRPLVWAMLAASAATVLAAVHAGLAVSVALMALALFAGGIAMTCGWTLGTIIVAEHRVATLEAIQNTGGSLGGALAPAITGMLADRFGSFSPSLIVAGLVGVACAAIYQFGLRDGDVAARDAARRPFATHA</sequence>
<name>A0ABZ3D2T9_9PROT</name>
<feature type="transmembrane region" description="Helical" evidence="5">
    <location>
        <begin position="406"/>
        <end position="426"/>
    </location>
</feature>
<dbReference type="InterPro" id="IPR011701">
    <property type="entry name" value="MFS"/>
</dbReference>
<feature type="transmembrane region" description="Helical" evidence="5">
    <location>
        <begin position="57"/>
        <end position="80"/>
    </location>
</feature>
<dbReference type="PROSITE" id="PS50850">
    <property type="entry name" value="MFS"/>
    <property type="match status" value="1"/>
</dbReference>
<evidence type="ECO:0000313" key="7">
    <source>
        <dbReference type="EMBL" id="XAE42064.1"/>
    </source>
</evidence>
<dbReference type="EMBL" id="CP152276">
    <property type="protein sequence ID" value="XAE42064.1"/>
    <property type="molecule type" value="Genomic_DNA"/>
</dbReference>
<evidence type="ECO:0000313" key="8">
    <source>
        <dbReference type="Proteomes" id="UP001449795"/>
    </source>
</evidence>
<feature type="transmembrane region" description="Helical" evidence="5">
    <location>
        <begin position="176"/>
        <end position="198"/>
    </location>
</feature>
<feature type="transmembrane region" description="Helical" evidence="5">
    <location>
        <begin position="346"/>
        <end position="370"/>
    </location>
</feature>
<feature type="transmembrane region" description="Helical" evidence="5">
    <location>
        <begin position="92"/>
        <end position="115"/>
    </location>
</feature>
<gene>
    <name evidence="7" type="ORF">AAC691_17605</name>
</gene>
<keyword evidence="8" id="KW-1185">Reference proteome</keyword>
<dbReference type="Pfam" id="PF07690">
    <property type="entry name" value="MFS_1"/>
    <property type="match status" value="1"/>
</dbReference>
<evidence type="ECO:0000259" key="6">
    <source>
        <dbReference type="PROSITE" id="PS50850"/>
    </source>
</evidence>
<dbReference type="InterPro" id="IPR036259">
    <property type="entry name" value="MFS_trans_sf"/>
</dbReference>
<dbReference type="PANTHER" id="PTHR11662">
    <property type="entry name" value="SOLUTE CARRIER FAMILY 17"/>
    <property type="match status" value="1"/>
</dbReference>
<dbReference type="InterPro" id="IPR050382">
    <property type="entry name" value="MFS_Na/Anion_cotransporter"/>
</dbReference>
<feature type="domain" description="Major facilitator superfamily (MFS) profile" evidence="6">
    <location>
        <begin position="26"/>
        <end position="432"/>
    </location>
</feature>
<dbReference type="InterPro" id="IPR020846">
    <property type="entry name" value="MFS_dom"/>
</dbReference>
<protein>
    <submittedName>
        <fullName evidence="7">MFS transporter</fullName>
    </submittedName>
</protein>
<evidence type="ECO:0000256" key="4">
    <source>
        <dbReference type="ARBA" id="ARBA00023136"/>
    </source>
</evidence>
<feature type="transmembrane region" description="Helical" evidence="5">
    <location>
        <begin position="319"/>
        <end position="340"/>
    </location>
</feature>
<keyword evidence="4 5" id="KW-0472">Membrane</keyword>
<feature type="transmembrane region" description="Helical" evidence="5">
    <location>
        <begin position="245"/>
        <end position="269"/>
    </location>
</feature>
<comment type="subcellular location">
    <subcellularLocation>
        <location evidence="1">Membrane</location>
        <topology evidence="1">Multi-pass membrane protein</topology>
    </subcellularLocation>
</comment>
<accession>A0ABZ3D2T9</accession>
<evidence type="ECO:0000256" key="5">
    <source>
        <dbReference type="SAM" id="Phobius"/>
    </source>
</evidence>